<reference evidence="1 2" key="1">
    <citation type="submission" date="2019-07" db="EMBL/GenBank/DDBJ databases">
        <title>Rufibacter sp. nov., isolated from lake sediment.</title>
        <authorList>
            <person name="Qu J.-H."/>
        </authorList>
    </citation>
    <scope>NUCLEOTIDE SEQUENCE [LARGE SCALE GENOMIC DNA]</scope>
    <source>
        <strain evidence="1 2">NBS58-1</strain>
    </source>
</reference>
<protein>
    <recommendedName>
        <fullName evidence="3">STAS/SEC14 domain-containing protein</fullName>
    </recommendedName>
</protein>
<accession>A0A5B6TEU9</accession>
<sequence>MDKTELKKANGDVYFEAQWLPLDGYILVNWIGIQTLETVVMGGNQILAMLREKPTRGLLNSNRELIGPWEVAVPYMAFKWGPAASALGLRYFAHVLSPGIFGQRSFDSFQKQLKEPLLNVRAFENQTQAEQWLLRQLT</sequence>
<dbReference type="EMBL" id="VKKY01000002">
    <property type="protein sequence ID" value="KAA3438421.1"/>
    <property type="molecule type" value="Genomic_DNA"/>
</dbReference>
<dbReference type="Proteomes" id="UP000324133">
    <property type="component" value="Unassembled WGS sequence"/>
</dbReference>
<comment type="caution">
    <text evidence="1">The sequence shown here is derived from an EMBL/GenBank/DDBJ whole genome shotgun (WGS) entry which is preliminary data.</text>
</comment>
<dbReference type="OrthoDB" id="882485at2"/>
<proteinExistence type="predicted"/>
<name>A0A5B6TEU9_9BACT</name>
<evidence type="ECO:0000313" key="1">
    <source>
        <dbReference type="EMBL" id="KAA3438421.1"/>
    </source>
</evidence>
<dbReference type="RefSeq" id="WP_149091479.1">
    <property type="nucleotide sequence ID" value="NZ_VKKY01000002.1"/>
</dbReference>
<evidence type="ECO:0008006" key="3">
    <source>
        <dbReference type="Google" id="ProtNLM"/>
    </source>
</evidence>
<evidence type="ECO:0000313" key="2">
    <source>
        <dbReference type="Proteomes" id="UP000324133"/>
    </source>
</evidence>
<keyword evidence="2" id="KW-1185">Reference proteome</keyword>
<dbReference type="AlphaFoldDB" id="A0A5B6TEU9"/>
<gene>
    <name evidence="1" type="ORF">FOA19_14380</name>
</gene>
<organism evidence="1 2">
    <name type="scientific">Rufibacter hautae</name>
    <dbReference type="NCBI Taxonomy" id="2595005"/>
    <lineage>
        <taxon>Bacteria</taxon>
        <taxon>Pseudomonadati</taxon>
        <taxon>Bacteroidota</taxon>
        <taxon>Cytophagia</taxon>
        <taxon>Cytophagales</taxon>
        <taxon>Hymenobacteraceae</taxon>
        <taxon>Rufibacter</taxon>
    </lineage>
</organism>